<dbReference type="InterPro" id="IPR006502">
    <property type="entry name" value="PDDEXK-like"/>
</dbReference>
<accession>A0A7J9BR02</accession>
<organism evidence="1 2">
    <name type="scientific">Gossypium gossypioides</name>
    <name type="common">Mexican cotton</name>
    <name type="synonym">Selera gossypioides</name>
    <dbReference type="NCBI Taxonomy" id="34282"/>
    <lineage>
        <taxon>Eukaryota</taxon>
        <taxon>Viridiplantae</taxon>
        <taxon>Streptophyta</taxon>
        <taxon>Embryophyta</taxon>
        <taxon>Tracheophyta</taxon>
        <taxon>Spermatophyta</taxon>
        <taxon>Magnoliopsida</taxon>
        <taxon>eudicotyledons</taxon>
        <taxon>Gunneridae</taxon>
        <taxon>Pentapetalae</taxon>
        <taxon>rosids</taxon>
        <taxon>malvids</taxon>
        <taxon>Malvales</taxon>
        <taxon>Malvaceae</taxon>
        <taxon>Malvoideae</taxon>
        <taxon>Gossypium</taxon>
    </lineage>
</organism>
<dbReference type="AlphaFoldDB" id="A0A7J9BR02"/>
<dbReference type="OrthoDB" id="1724164at2759"/>
<evidence type="ECO:0000313" key="1">
    <source>
        <dbReference type="EMBL" id="MBA0738587.1"/>
    </source>
</evidence>
<proteinExistence type="predicted"/>
<name>A0A7J9BR02_GOSGO</name>
<dbReference type="Pfam" id="PF04720">
    <property type="entry name" value="PDDEXK_6"/>
    <property type="match status" value="1"/>
</dbReference>
<evidence type="ECO:0000313" key="2">
    <source>
        <dbReference type="Proteomes" id="UP000593579"/>
    </source>
</evidence>
<sequence length="78" mass="8691">MDLFSMVHLLVLSMGETDLHYVKLGPCNATCIRYSLVKLFRLSKYDAAICVSRWQRSGKVPGGMLESYSTTTMGILSV</sequence>
<protein>
    <submittedName>
        <fullName evidence="1">Uncharacterized protein</fullName>
    </submittedName>
</protein>
<dbReference type="Proteomes" id="UP000593579">
    <property type="component" value="Unassembled WGS sequence"/>
</dbReference>
<dbReference type="EMBL" id="JABEZY010000005">
    <property type="protein sequence ID" value="MBA0738587.1"/>
    <property type="molecule type" value="Genomic_DNA"/>
</dbReference>
<keyword evidence="2" id="KW-1185">Reference proteome</keyword>
<gene>
    <name evidence="1" type="ORF">Gogos_011921</name>
</gene>
<reference evidence="1 2" key="1">
    <citation type="journal article" date="2019" name="Genome Biol. Evol.">
        <title>Insights into the evolution of the New World diploid cottons (Gossypium, subgenus Houzingenia) based on genome sequencing.</title>
        <authorList>
            <person name="Grover C.E."/>
            <person name="Arick M.A. 2nd"/>
            <person name="Thrash A."/>
            <person name="Conover J.L."/>
            <person name="Sanders W.S."/>
            <person name="Peterson D.G."/>
            <person name="Frelichowski J.E."/>
            <person name="Scheffler J.A."/>
            <person name="Scheffler B.E."/>
            <person name="Wendel J.F."/>
        </authorList>
    </citation>
    <scope>NUCLEOTIDE SEQUENCE [LARGE SCALE GENOMIC DNA]</scope>
    <source>
        <strain evidence="1">5</strain>
        <tissue evidence="1">Leaf</tissue>
    </source>
</reference>
<comment type="caution">
    <text evidence="1">The sequence shown here is derived from an EMBL/GenBank/DDBJ whole genome shotgun (WGS) entry which is preliminary data.</text>
</comment>